<evidence type="ECO:0000259" key="3">
    <source>
        <dbReference type="Pfam" id="PF07967"/>
    </source>
</evidence>
<dbReference type="GO" id="GO:0005634">
    <property type="term" value="C:nucleus"/>
    <property type="evidence" value="ECO:0007669"/>
    <property type="project" value="UniProtKB-SubCell"/>
</dbReference>
<comment type="subcellular location">
    <subcellularLocation>
        <location evidence="1">Nucleus</location>
    </subcellularLocation>
</comment>
<sequence length="312" mass="35447">MDDALLARFEAAKRKIDAPAVPWQALRPRNRASHIVNKYKYASRAHGVERNAYLTENELQGRRLYEKRSAGASGLSSRQEFMQAVRELVQVTRHSTVLWNSQRVNVVQMASKGWHVHKVQKGGSHGAALHCKNCRGSFYLELDDYLESEQLEARFNALLTERHVPGCYWRSKTYNLAHNYYLTDVSLYLEFERINKELGKYKDSGVMPDVPHNDDTIALARTFGASGVSLGPLALALRGYTSIDSEIAECTGCFRRTFVATLREPNANNHASWCKFADEQLLIKMLLKHLKPQKNSSIGDRLQDLESRLHGL</sequence>
<evidence type="ECO:0000313" key="4">
    <source>
        <dbReference type="EMBL" id="CAR21967.1"/>
    </source>
</evidence>
<evidence type="ECO:0000256" key="1">
    <source>
        <dbReference type="ARBA" id="ARBA00004123"/>
    </source>
</evidence>
<dbReference type="Proteomes" id="UP000002036">
    <property type="component" value="Chromosome C"/>
</dbReference>
<dbReference type="InterPro" id="IPR012935">
    <property type="entry name" value="NuBaID_N"/>
</dbReference>
<organism evidence="4 5">
    <name type="scientific">Lachancea thermotolerans (strain ATCC 56472 / CBS 6340 / NRRL Y-8284)</name>
    <name type="common">Yeast</name>
    <name type="synonym">Kluyveromyces thermotolerans</name>
    <dbReference type="NCBI Taxonomy" id="559295"/>
    <lineage>
        <taxon>Eukaryota</taxon>
        <taxon>Fungi</taxon>
        <taxon>Dikarya</taxon>
        <taxon>Ascomycota</taxon>
        <taxon>Saccharomycotina</taxon>
        <taxon>Saccharomycetes</taxon>
        <taxon>Saccharomycetales</taxon>
        <taxon>Saccharomycetaceae</taxon>
        <taxon>Lachancea</taxon>
    </lineage>
</organism>
<dbReference type="RefSeq" id="XP_002552405.1">
    <property type="nucleotide sequence ID" value="XM_002552359.1"/>
</dbReference>
<dbReference type="HOGENOM" id="CLU_831968_0_0_1"/>
<keyword evidence="2" id="KW-0539">Nucleus</keyword>
<dbReference type="InParanoid" id="C5DDV6"/>
<proteinExistence type="predicted"/>
<accession>C5DDV6</accession>
<dbReference type="KEGG" id="lth:KLTH0C04136g"/>
<keyword evidence="5" id="KW-1185">Reference proteome</keyword>
<dbReference type="OrthoDB" id="4068218at2759"/>
<evidence type="ECO:0000256" key="2">
    <source>
        <dbReference type="ARBA" id="ARBA00023242"/>
    </source>
</evidence>
<dbReference type="FunCoup" id="C5DDV6">
    <property type="interactions" value="40"/>
</dbReference>
<dbReference type="eggNOG" id="ENOG502S4N7">
    <property type="taxonomic scope" value="Eukaryota"/>
</dbReference>
<feature type="domain" description="C3HC-type" evidence="3">
    <location>
        <begin position="98"/>
        <end position="177"/>
    </location>
</feature>
<reference evidence="4 5" key="1">
    <citation type="journal article" date="2009" name="Genome Res.">
        <title>Comparative genomics of protoploid Saccharomycetaceae.</title>
        <authorList>
            <consortium name="The Genolevures Consortium"/>
            <person name="Souciet J.-L."/>
            <person name="Dujon B."/>
            <person name="Gaillardin C."/>
            <person name="Johnston M."/>
            <person name="Baret P.V."/>
            <person name="Cliften P."/>
            <person name="Sherman D.J."/>
            <person name="Weissenbach J."/>
            <person name="Westhof E."/>
            <person name="Wincker P."/>
            <person name="Jubin C."/>
            <person name="Poulain J."/>
            <person name="Barbe V."/>
            <person name="Segurens B."/>
            <person name="Artiguenave F."/>
            <person name="Anthouard V."/>
            <person name="Vacherie B."/>
            <person name="Val M.-E."/>
            <person name="Fulton R.S."/>
            <person name="Minx P."/>
            <person name="Wilson R."/>
            <person name="Durrens P."/>
            <person name="Jean G."/>
            <person name="Marck C."/>
            <person name="Martin T."/>
            <person name="Nikolski M."/>
            <person name="Rolland T."/>
            <person name="Seret M.-L."/>
            <person name="Casaregola S."/>
            <person name="Despons L."/>
            <person name="Fairhead C."/>
            <person name="Fischer G."/>
            <person name="Lafontaine I."/>
            <person name="Leh V."/>
            <person name="Lemaire M."/>
            <person name="de Montigny J."/>
            <person name="Neuveglise C."/>
            <person name="Thierry A."/>
            <person name="Blanc-Lenfle I."/>
            <person name="Bleykasten C."/>
            <person name="Diffels J."/>
            <person name="Fritsch E."/>
            <person name="Frangeul L."/>
            <person name="Goeffon A."/>
            <person name="Jauniaux N."/>
            <person name="Kachouri-Lafond R."/>
            <person name="Payen C."/>
            <person name="Potier S."/>
            <person name="Pribylova L."/>
            <person name="Ozanne C."/>
            <person name="Richard G.-F."/>
            <person name="Sacerdot C."/>
            <person name="Straub M.-L."/>
            <person name="Talla E."/>
        </authorList>
    </citation>
    <scope>NUCLEOTIDE SEQUENCE [LARGE SCALE GENOMIC DNA]</scope>
    <source>
        <strain evidence="5">ATCC 56472 / CBS 6340 / NRRL Y-8284</strain>
    </source>
</reference>
<dbReference type="EMBL" id="CU928167">
    <property type="protein sequence ID" value="CAR21967.1"/>
    <property type="molecule type" value="Genomic_DNA"/>
</dbReference>
<name>C5DDV6_LACTC</name>
<dbReference type="OMA" id="CHAIMTI"/>
<evidence type="ECO:0000313" key="5">
    <source>
        <dbReference type="Proteomes" id="UP000002036"/>
    </source>
</evidence>
<dbReference type="GeneID" id="8291270"/>
<dbReference type="GO" id="GO:0008270">
    <property type="term" value="F:zinc ion binding"/>
    <property type="evidence" value="ECO:0007669"/>
    <property type="project" value="InterPro"/>
</dbReference>
<protein>
    <submittedName>
        <fullName evidence="4">KLTH0C04136p</fullName>
    </submittedName>
</protein>
<dbReference type="AlphaFoldDB" id="C5DDV6"/>
<dbReference type="Pfam" id="PF07967">
    <property type="entry name" value="zf-C3HC"/>
    <property type="match status" value="1"/>
</dbReference>
<gene>
    <name evidence="4" type="ordered locus">KLTH0C04136g</name>
</gene>